<dbReference type="Proteomes" id="UP000821837">
    <property type="component" value="Chromosome 5"/>
</dbReference>
<dbReference type="FunFam" id="2.30.30.140:FF:000107">
    <property type="entry name" value="Six-banded, isoform H"/>
    <property type="match status" value="1"/>
</dbReference>
<feature type="compositionally biased region" description="Basic residues" evidence="1">
    <location>
        <begin position="34"/>
        <end position="44"/>
    </location>
</feature>
<keyword evidence="4" id="KW-1185">Reference proteome</keyword>
<feature type="region of interest" description="Disordered" evidence="1">
    <location>
        <begin position="1"/>
        <end position="48"/>
    </location>
</feature>
<dbReference type="SMART" id="SM00293">
    <property type="entry name" value="PWWP"/>
    <property type="match status" value="1"/>
</dbReference>
<reference evidence="3" key="2">
    <citation type="submission" date="2021-09" db="EMBL/GenBank/DDBJ databases">
        <authorList>
            <person name="Jia N."/>
            <person name="Wang J."/>
            <person name="Shi W."/>
            <person name="Du L."/>
            <person name="Sun Y."/>
            <person name="Zhan W."/>
            <person name="Jiang J."/>
            <person name="Wang Q."/>
            <person name="Zhang B."/>
            <person name="Ji P."/>
            <person name="Sakyi L.B."/>
            <person name="Cui X."/>
            <person name="Yuan T."/>
            <person name="Jiang B."/>
            <person name="Yang W."/>
            <person name="Lam T.T.-Y."/>
            <person name="Chang Q."/>
            <person name="Ding S."/>
            <person name="Wang X."/>
            <person name="Zhu J."/>
            <person name="Ruan X."/>
            <person name="Zhao L."/>
            <person name="Wei J."/>
            <person name="Que T."/>
            <person name="Du C."/>
            <person name="Cheng J."/>
            <person name="Dai P."/>
            <person name="Han X."/>
            <person name="Huang E."/>
            <person name="Gao Y."/>
            <person name="Liu J."/>
            <person name="Shao H."/>
            <person name="Ye R."/>
            <person name="Li L."/>
            <person name="Wei W."/>
            <person name="Wang X."/>
            <person name="Wang C."/>
            <person name="Huo Q."/>
            <person name="Li W."/>
            <person name="Guo W."/>
            <person name="Chen H."/>
            <person name="Chen S."/>
            <person name="Zhou L."/>
            <person name="Zhou L."/>
            <person name="Ni X."/>
            <person name="Tian J."/>
            <person name="Zhou Y."/>
            <person name="Sheng Y."/>
            <person name="Liu T."/>
            <person name="Pan Y."/>
            <person name="Xia L."/>
            <person name="Li J."/>
            <person name="Zhao F."/>
            <person name="Cao W."/>
        </authorList>
    </citation>
    <scope>NUCLEOTIDE SEQUENCE</scope>
    <source>
        <strain evidence="3">Rsan-2018</strain>
        <tissue evidence="3">Larvae</tissue>
    </source>
</reference>
<feature type="domain" description="PWWP" evidence="2">
    <location>
        <begin position="984"/>
        <end position="1044"/>
    </location>
</feature>
<feature type="region of interest" description="Disordered" evidence="1">
    <location>
        <begin position="164"/>
        <end position="184"/>
    </location>
</feature>
<evidence type="ECO:0000259" key="2">
    <source>
        <dbReference type="PROSITE" id="PS50812"/>
    </source>
</evidence>
<evidence type="ECO:0000313" key="3">
    <source>
        <dbReference type="EMBL" id="KAH7950996.1"/>
    </source>
</evidence>
<dbReference type="VEuPathDB" id="VectorBase:RSAN_029599"/>
<evidence type="ECO:0000256" key="1">
    <source>
        <dbReference type="SAM" id="MobiDB-lite"/>
    </source>
</evidence>
<dbReference type="AlphaFoldDB" id="A0A9D4PPM3"/>
<protein>
    <recommendedName>
        <fullName evidence="2">PWWP domain-containing protein</fullName>
    </recommendedName>
</protein>
<dbReference type="Gene3D" id="2.30.30.140">
    <property type="match status" value="1"/>
</dbReference>
<dbReference type="Pfam" id="PF00855">
    <property type="entry name" value="PWWP"/>
    <property type="match status" value="1"/>
</dbReference>
<dbReference type="EMBL" id="JABSTV010001251">
    <property type="protein sequence ID" value="KAH7950996.1"/>
    <property type="molecule type" value="Genomic_DNA"/>
</dbReference>
<dbReference type="GO" id="GO:0003682">
    <property type="term" value="F:chromatin binding"/>
    <property type="evidence" value="ECO:0007669"/>
    <property type="project" value="TreeGrafter"/>
</dbReference>
<gene>
    <name evidence="3" type="ORF">HPB52_004236</name>
</gene>
<sequence>MAELHPRLPSSRPPLPTTAATVASPLARPARKEPVRKRSSRAKQRGPFDGILVSQLLAQRDQNALRKQAVSSSTPANTNTPVHYTNSIAGAVPWQATGYYQPPQDTVTIQCSNTNVQGNSSFPPVSGGMRRIVAQAICSPAPSQLQTSTGTNYQCANFSCCPTKPTATPSPSGRSRGQKKLPRTRMPKLSAIISSRAVCPNVDVGQMVAAAGHSTTNTCHGVRQHNCSTHDASSPASTPNAMAGPAIGQCNTVHVDSTGQLTTCRTASKEIPMQVPQVGGLSVLNGALSIPSQCSTAMTSAPFVFTSAPSSGVMNQGRSTIMVQQVYSQKVASYSPNEAAKGSQVLQHVSSVVLPPGAGGLSAQPLIMEPSPTIVSSGPFISQLGQGILGQTHPTPGHFSPQQQRFPEVPRSCTECPVTSATLCTSSLSAPQVLLSSNPSSSIVLPPSNPPLSVPSVSTVTTSVAQMMPTVVQLINPLPLNPVQNALLIPQLPTLRLDTLPTFGAPAGLFSPGSTFLSPSPIPVLGSPVGSDTSPSSSLLGHATLQPSTYVDSAGQVRSRDTTMAAPRTLMTASFAPGTVHTLSATPQPPQQQSFYTTDAVGGMMQTGAVHHSGAAALSGAPCMSCGPAPVTESVCDSASCRLGLANGDNGTSKAKCGVAEVGRGPVNMLSLTVSSLQQAGLPTVTVFPAGQAPMVQSGPLLNYGTLPSVNPPQLVMGMMPSLGLLAMCFETERELSVEECKTGFLSDEVAFTAATTAAESNQSTSEEEADEQLPRPGTVGFPAHMNAVPAYESEDVPVSSENDFTHVHSVGVQSISVEAGEGSPSVSSTVPIHTGSTHEVSRAHFEWTAYGTEQEGHISSSTGTGDDPGCVASVDSSHTQLRQHECASEETLVEEGQPSLGGTSSSGDSGVDSSHELQRTNVTCVESLEGDDISSVMKQKAKKDPKRRRRELLFLTQDEFRDDSAEDEPESPPLPPQPRTFDIGDLVWGQSKGFPSWPGKLVRPDQVRGHHIISEDGKLWVQWFGDHTFTQVEPDKLKTLSEGLEAHHRARKKHRRGRKLNGNLENAIQEAMMELDRQTGTVLP</sequence>
<feature type="compositionally biased region" description="Polar residues" evidence="1">
    <location>
        <begin position="165"/>
        <end position="175"/>
    </location>
</feature>
<evidence type="ECO:0000313" key="4">
    <source>
        <dbReference type="Proteomes" id="UP000821837"/>
    </source>
</evidence>
<dbReference type="GO" id="GO:0005634">
    <property type="term" value="C:nucleus"/>
    <property type="evidence" value="ECO:0007669"/>
    <property type="project" value="TreeGrafter"/>
</dbReference>
<feature type="region of interest" description="Disordered" evidence="1">
    <location>
        <begin position="955"/>
        <end position="979"/>
    </location>
</feature>
<dbReference type="CDD" id="cd20141">
    <property type="entry name" value="PWWP_MBD5"/>
    <property type="match status" value="1"/>
</dbReference>
<comment type="caution">
    <text evidence="3">The sequence shown here is derived from an EMBL/GenBank/DDBJ whole genome shotgun (WGS) entry which is preliminary data.</text>
</comment>
<dbReference type="PANTHER" id="PTHR16112">
    <property type="entry name" value="METHYL-CPG BINDING PROTEIN, DROSOPHILA"/>
    <property type="match status" value="1"/>
</dbReference>
<dbReference type="PROSITE" id="PS50812">
    <property type="entry name" value="PWWP"/>
    <property type="match status" value="1"/>
</dbReference>
<dbReference type="InterPro" id="IPR000313">
    <property type="entry name" value="PWWP_dom"/>
</dbReference>
<feature type="compositionally biased region" description="Low complexity" evidence="1">
    <location>
        <begin position="901"/>
        <end position="913"/>
    </location>
</feature>
<reference evidence="3" key="1">
    <citation type="journal article" date="2020" name="Cell">
        <title>Large-Scale Comparative Analyses of Tick Genomes Elucidate Their Genetic Diversity and Vector Capacities.</title>
        <authorList>
            <consortium name="Tick Genome and Microbiome Consortium (TIGMIC)"/>
            <person name="Jia N."/>
            <person name="Wang J."/>
            <person name="Shi W."/>
            <person name="Du L."/>
            <person name="Sun Y."/>
            <person name="Zhan W."/>
            <person name="Jiang J.F."/>
            <person name="Wang Q."/>
            <person name="Zhang B."/>
            <person name="Ji P."/>
            <person name="Bell-Sakyi L."/>
            <person name="Cui X.M."/>
            <person name="Yuan T.T."/>
            <person name="Jiang B.G."/>
            <person name="Yang W.F."/>
            <person name="Lam T.T."/>
            <person name="Chang Q.C."/>
            <person name="Ding S.J."/>
            <person name="Wang X.J."/>
            <person name="Zhu J.G."/>
            <person name="Ruan X.D."/>
            <person name="Zhao L."/>
            <person name="Wei J.T."/>
            <person name="Ye R.Z."/>
            <person name="Que T.C."/>
            <person name="Du C.H."/>
            <person name="Zhou Y.H."/>
            <person name="Cheng J.X."/>
            <person name="Dai P.F."/>
            <person name="Guo W.B."/>
            <person name="Han X.H."/>
            <person name="Huang E.J."/>
            <person name="Li L.F."/>
            <person name="Wei W."/>
            <person name="Gao Y.C."/>
            <person name="Liu J.Z."/>
            <person name="Shao H.Z."/>
            <person name="Wang X."/>
            <person name="Wang C.C."/>
            <person name="Yang T.C."/>
            <person name="Huo Q.B."/>
            <person name="Li W."/>
            <person name="Chen H.Y."/>
            <person name="Chen S.E."/>
            <person name="Zhou L.G."/>
            <person name="Ni X.B."/>
            <person name="Tian J.H."/>
            <person name="Sheng Y."/>
            <person name="Liu T."/>
            <person name="Pan Y.S."/>
            <person name="Xia L.Y."/>
            <person name="Li J."/>
            <person name="Zhao F."/>
            <person name="Cao W.C."/>
        </authorList>
    </citation>
    <scope>NUCLEOTIDE SEQUENCE</scope>
    <source>
        <strain evidence="3">Rsan-2018</strain>
    </source>
</reference>
<feature type="region of interest" description="Disordered" evidence="1">
    <location>
        <begin position="854"/>
        <end position="918"/>
    </location>
</feature>
<dbReference type="GO" id="GO:0010369">
    <property type="term" value="C:chromocenter"/>
    <property type="evidence" value="ECO:0007669"/>
    <property type="project" value="TreeGrafter"/>
</dbReference>
<dbReference type="SUPFAM" id="SSF63748">
    <property type="entry name" value="Tudor/PWWP/MBT"/>
    <property type="match status" value="1"/>
</dbReference>
<organism evidence="3 4">
    <name type="scientific">Rhipicephalus sanguineus</name>
    <name type="common">Brown dog tick</name>
    <name type="synonym">Ixodes sanguineus</name>
    <dbReference type="NCBI Taxonomy" id="34632"/>
    <lineage>
        <taxon>Eukaryota</taxon>
        <taxon>Metazoa</taxon>
        <taxon>Ecdysozoa</taxon>
        <taxon>Arthropoda</taxon>
        <taxon>Chelicerata</taxon>
        <taxon>Arachnida</taxon>
        <taxon>Acari</taxon>
        <taxon>Parasitiformes</taxon>
        <taxon>Ixodida</taxon>
        <taxon>Ixodoidea</taxon>
        <taxon>Ixodidae</taxon>
        <taxon>Rhipicephalinae</taxon>
        <taxon>Rhipicephalus</taxon>
        <taxon>Rhipicephalus</taxon>
    </lineage>
</organism>
<proteinExistence type="predicted"/>
<dbReference type="PANTHER" id="PTHR16112:SF16">
    <property type="entry name" value="SIX-BANDED, ISOFORM H"/>
    <property type="match status" value="1"/>
</dbReference>
<name>A0A9D4PPM3_RHISA</name>
<accession>A0A9D4PPM3</accession>